<dbReference type="AlphaFoldDB" id="A0A1L3ZRM0"/>
<organism evidence="2 3">
    <name type="scientific">Tardibacter chloracetimidivorans</name>
    <dbReference type="NCBI Taxonomy" id="1921510"/>
    <lineage>
        <taxon>Bacteria</taxon>
        <taxon>Pseudomonadati</taxon>
        <taxon>Pseudomonadota</taxon>
        <taxon>Alphaproteobacteria</taxon>
        <taxon>Sphingomonadales</taxon>
        <taxon>Sphingomonadaceae</taxon>
        <taxon>Tardibacter</taxon>
    </lineage>
</organism>
<sequence length="124" mass="13458">MPALDSDIGAATRDAQIDTQSSSLIKSWHPNARDTGPSPREGWFDDPADTAAMNAEAFALLGTERRLFLVPVMGVQNVTHLLASLNVTPTVRLVDEEQQADGMFMVTNIEIDLESDSAILELFG</sequence>
<accession>A0A1L3ZRM0</accession>
<reference evidence="3" key="1">
    <citation type="submission" date="2016-11" db="EMBL/GenBank/DDBJ databases">
        <title>Complete Genome Sequence of alachlor-degrading Sphingomonas sp. strain JJ-A5.</title>
        <authorList>
            <person name="Lee H."/>
            <person name="Ka J.-O."/>
        </authorList>
    </citation>
    <scope>NUCLEOTIDE SEQUENCE [LARGE SCALE GENOMIC DNA]</scope>
    <source>
        <strain evidence="3">JJ-A5</strain>
    </source>
</reference>
<gene>
    <name evidence="2" type="ORF">BSL82_02285</name>
</gene>
<dbReference type="RefSeq" id="WP_072595849.1">
    <property type="nucleotide sequence ID" value="NZ_CP018221.1"/>
</dbReference>
<evidence type="ECO:0000256" key="1">
    <source>
        <dbReference type="SAM" id="MobiDB-lite"/>
    </source>
</evidence>
<evidence type="ECO:0000313" key="2">
    <source>
        <dbReference type="EMBL" id="API58276.1"/>
    </source>
</evidence>
<dbReference type="Proteomes" id="UP000182063">
    <property type="component" value="Chromosome"/>
</dbReference>
<dbReference type="OrthoDB" id="7573291at2"/>
<dbReference type="STRING" id="1921510.BSL82_02285"/>
<name>A0A1L3ZRM0_9SPHN</name>
<dbReference type="EMBL" id="CP018221">
    <property type="protein sequence ID" value="API58276.1"/>
    <property type="molecule type" value="Genomic_DNA"/>
</dbReference>
<dbReference type="KEGG" id="sphj:BSL82_02285"/>
<feature type="region of interest" description="Disordered" evidence="1">
    <location>
        <begin position="1"/>
        <end position="46"/>
    </location>
</feature>
<evidence type="ECO:0000313" key="3">
    <source>
        <dbReference type="Proteomes" id="UP000182063"/>
    </source>
</evidence>
<proteinExistence type="predicted"/>
<protein>
    <submittedName>
        <fullName evidence="2">Uncharacterized protein</fullName>
    </submittedName>
</protein>
<keyword evidence="3" id="KW-1185">Reference proteome</keyword>